<evidence type="ECO:0000256" key="1">
    <source>
        <dbReference type="SAM" id="MobiDB-lite"/>
    </source>
</evidence>
<feature type="region of interest" description="Disordered" evidence="1">
    <location>
        <begin position="592"/>
        <end position="623"/>
    </location>
</feature>
<keyword evidence="5" id="KW-1185">Reference proteome</keyword>
<dbReference type="AlphaFoldDB" id="A0A974SHS5"/>
<feature type="transmembrane region" description="Helical" evidence="2">
    <location>
        <begin position="39"/>
        <end position="61"/>
    </location>
</feature>
<feature type="compositionally biased region" description="Low complexity" evidence="1">
    <location>
        <begin position="592"/>
        <end position="603"/>
    </location>
</feature>
<sequence>MIGSGFGPLPRLPFEARVPLAIGDFWAEMVRLGKHARRAGVVALSAVGGAVVVALVLALALPRLISGDELRRAAAQALSGSTGQRVVILGEPSLSVLPSPRIHLGKVSFPLPAGQSLDAENVDARLDLWHLLAGRVDVTDVIVVRPTLVLTGDGLRPALAVAPALAAQDRPELRIVGGTIAWRTAGGLTRELVSDIDASLDRIMKGRGIALSVEFDWREERIASTLILDDATDFLAGTPTTARFLIARDGAKARFTGEASAGTALALDGKVTAEADSLRDLFDWADMSMPGRNGFGDFLLGAHLNVDDDGISLTEATLDLDGNRAEGGLLVKLGGARPVVQGTFATERLNLAPYGTIQLTTAEGREWDRSAIDLDFLRAFDLDLRLSAGQVRLEHSAFETIAASAVLNDGRLVLALGEARGWGGLLQASLTLAPANDGTTGPTGAEVRLEAETSDLDLARALDELAGVRRVEGTGALQFDVQGRGRSVHDIARSLSGTASLTSADGYLSGMDVAQMLQRIERRPLSAVNEARGGRTAFSNLTGRIAIANGVGAVEELRIEGKQMRVTAEGDVSIVGRSLDLSGHAALLLPARGSETTGSTGRTAQGAAPREPTDLPFTVRGPWDNPSIMADPLSLIERSGAAQSLIEAVKSRSGPANAQPALNTITGPAAQSPAAVPPGN</sequence>
<keyword evidence="2" id="KW-0472">Membrane</keyword>
<keyword evidence="2" id="KW-0812">Transmembrane</keyword>
<feature type="domain" description="AsmA" evidence="3">
    <location>
        <begin position="364"/>
        <end position="551"/>
    </location>
</feature>
<dbReference type="Proteomes" id="UP000596427">
    <property type="component" value="Chromosome"/>
</dbReference>
<evidence type="ECO:0000259" key="3">
    <source>
        <dbReference type="Pfam" id="PF05170"/>
    </source>
</evidence>
<organism evidence="4 5">
    <name type="scientific">Xanthobacter dioxanivorans</name>
    <dbReference type="NCBI Taxonomy" id="2528964"/>
    <lineage>
        <taxon>Bacteria</taxon>
        <taxon>Pseudomonadati</taxon>
        <taxon>Pseudomonadota</taxon>
        <taxon>Alphaproteobacteria</taxon>
        <taxon>Hyphomicrobiales</taxon>
        <taxon>Xanthobacteraceae</taxon>
        <taxon>Xanthobacter</taxon>
    </lineage>
</organism>
<dbReference type="PANTHER" id="PTHR30441:SF4">
    <property type="entry name" value="PROTEIN ASMA"/>
    <property type="match status" value="1"/>
</dbReference>
<dbReference type="PANTHER" id="PTHR30441">
    <property type="entry name" value="DUF748 DOMAIN-CONTAINING PROTEIN"/>
    <property type="match status" value="1"/>
</dbReference>
<dbReference type="GO" id="GO:0090313">
    <property type="term" value="P:regulation of protein targeting to membrane"/>
    <property type="evidence" value="ECO:0007669"/>
    <property type="project" value="TreeGrafter"/>
</dbReference>
<dbReference type="KEGG" id="xdi:EZH22_20475"/>
<feature type="compositionally biased region" description="Polar residues" evidence="1">
    <location>
        <begin position="654"/>
        <end position="666"/>
    </location>
</feature>
<evidence type="ECO:0000313" key="4">
    <source>
        <dbReference type="EMBL" id="QRG05439.1"/>
    </source>
</evidence>
<accession>A0A974SHS5</accession>
<dbReference type="Pfam" id="PF05170">
    <property type="entry name" value="AsmA"/>
    <property type="match status" value="1"/>
</dbReference>
<dbReference type="InterPro" id="IPR052894">
    <property type="entry name" value="AsmA-related"/>
</dbReference>
<protein>
    <submittedName>
        <fullName evidence="4">AsmA family protein</fullName>
    </submittedName>
</protein>
<reference evidence="4 5" key="1">
    <citation type="submission" date="2020-10" db="EMBL/GenBank/DDBJ databases">
        <title>Degradation of 1,4-Dioxane by Xanthobacter sp. YN2, via a Novel Group-2 Soluble Di-Iron Monooxygenase.</title>
        <authorList>
            <person name="Ma F."/>
            <person name="Wang Y."/>
            <person name="Yang J."/>
            <person name="Guo H."/>
            <person name="Su D."/>
            <person name="Yu L."/>
        </authorList>
    </citation>
    <scope>NUCLEOTIDE SEQUENCE [LARGE SCALE GENOMIC DNA]</scope>
    <source>
        <strain evidence="4 5">YN2</strain>
    </source>
</reference>
<proteinExistence type="predicted"/>
<gene>
    <name evidence="4" type="ORF">EZH22_20475</name>
</gene>
<keyword evidence="2" id="KW-1133">Transmembrane helix</keyword>
<name>A0A974SHS5_9HYPH</name>
<dbReference type="RefSeq" id="WP_203192304.1">
    <property type="nucleotide sequence ID" value="NZ_CP063362.1"/>
</dbReference>
<evidence type="ECO:0000256" key="2">
    <source>
        <dbReference type="SAM" id="Phobius"/>
    </source>
</evidence>
<feature type="region of interest" description="Disordered" evidence="1">
    <location>
        <begin position="651"/>
        <end position="680"/>
    </location>
</feature>
<evidence type="ECO:0000313" key="5">
    <source>
        <dbReference type="Proteomes" id="UP000596427"/>
    </source>
</evidence>
<dbReference type="EMBL" id="CP063362">
    <property type="protein sequence ID" value="QRG05439.1"/>
    <property type="molecule type" value="Genomic_DNA"/>
</dbReference>
<dbReference type="GO" id="GO:0005886">
    <property type="term" value="C:plasma membrane"/>
    <property type="evidence" value="ECO:0007669"/>
    <property type="project" value="TreeGrafter"/>
</dbReference>
<dbReference type="InterPro" id="IPR007844">
    <property type="entry name" value="AsmA"/>
</dbReference>